<organism evidence="1">
    <name type="scientific">Siphoviridae sp. ctk4d14</name>
    <dbReference type="NCBI Taxonomy" id="2825639"/>
    <lineage>
        <taxon>Viruses</taxon>
        <taxon>Duplodnaviria</taxon>
        <taxon>Heunggongvirae</taxon>
        <taxon>Uroviricota</taxon>
        <taxon>Caudoviricetes</taxon>
    </lineage>
</organism>
<reference evidence="1" key="1">
    <citation type="journal article" date="2021" name="Proc. Natl. Acad. Sci. U.S.A.">
        <title>A Catalog of Tens of Thousands of Viruses from Human Metagenomes Reveals Hidden Associations with Chronic Diseases.</title>
        <authorList>
            <person name="Tisza M.J."/>
            <person name="Buck C.B."/>
        </authorList>
    </citation>
    <scope>NUCLEOTIDE SEQUENCE</scope>
    <source>
        <strain evidence="1">Ctk4d14</strain>
    </source>
</reference>
<proteinExistence type="predicted"/>
<name>A0A8S5QKM9_9CAUD</name>
<sequence length="107" mass="12095">MYFVADTEKRQCEINGITVKERGVYLFRFRADGDIKWAHARVDEIDESKIMLRTCAGMPAIAVPIDDVLEVHGGEAKVEEFGEDIMLSLIRGEIYSESTKSLLKGDR</sequence>
<accession>A0A8S5QKM9</accession>
<dbReference type="EMBL" id="BK015667">
    <property type="protein sequence ID" value="DAE19108.1"/>
    <property type="molecule type" value="Genomic_DNA"/>
</dbReference>
<protein>
    <submittedName>
        <fullName evidence="1">Uncharacterized protein</fullName>
    </submittedName>
</protein>
<evidence type="ECO:0000313" key="1">
    <source>
        <dbReference type="EMBL" id="DAE19108.1"/>
    </source>
</evidence>